<sequence length="153" mass="16424">MCEVERPTGGGDVMRDQRRCGIRVLFGDGVIGVRDRKKVRGPSLLVTTETWLRFVRAVRRDEFFDFDVPDELVAGTDHAPDAVERTDVLGLPDQRTPLGGEPVESEPAVLAGSVILGSARRVSFHRTTSDAPSSTPPAGSSVPDDLTGSPAGR</sequence>
<feature type="region of interest" description="Disordered" evidence="1">
    <location>
        <begin position="125"/>
        <end position="153"/>
    </location>
</feature>
<keyword evidence="3" id="KW-1185">Reference proteome</keyword>
<name>A0A221WBW1_9PSEU</name>
<dbReference type="Proteomes" id="UP000204221">
    <property type="component" value="Chromosome"/>
</dbReference>
<evidence type="ECO:0000313" key="2">
    <source>
        <dbReference type="EMBL" id="ASO23131.1"/>
    </source>
</evidence>
<organism evidence="2 3">
    <name type="scientific">Actinoalloteichus hoggarensis</name>
    <dbReference type="NCBI Taxonomy" id="1470176"/>
    <lineage>
        <taxon>Bacteria</taxon>
        <taxon>Bacillati</taxon>
        <taxon>Actinomycetota</taxon>
        <taxon>Actinomycetes</taxon>
        <taxon>Pseudonocardiales</taxon>
        <taxon>Pseudonocardiaceae</taxon>
        <taxon>Actinoalloteichus</taxon>
    </lineage>
</organism>
<feature type="compositionally biased region" description="Basic and acidic residues" evidence="1">
    <location>
        <begin position="78"/>
        <end position="87"/>
    </location>
</feature>
<accession>A0A221WBW1</accession>
<evidence type="ECO:0000256" key="1">
    <source>
        <dbReference type="SAM" id="MobiDB-lite"/>
    </source>
</evidence>
<feature type="compositionally biased region" description="Polar residues" evidence="1">
    <location>
        <begin position="125"/>
        <end position="138"/>
    </location>
</feature>
<protein>
    <recommendedName>
        <fullName evidence="4">DUF397 domain-containing protein</fullName>
    </recommendedName>
</protein>
<evidence type="ECO:0008006" key="4">
    <source>
        <dbReference type="Google" id="ProtNLM"/>
    </source>
</evidence>
<dbReference type="AlphaFoldDB" id="A0A221WBW1"/>
<evidence type="ECO:0000313" key="3">
    <source>
        <dbReference type="Proteomes" id="UP000204221"/>
    </source>
</evidence>
<gene>
    <name evidence="2" type="ORF">AHOG_27670</name>
</gene>
<dbReference type="EMBL" id="CP022521">
    <property type="protein sequence ID" value="ASO23131.1"/>
    <property type="molecule type" value="Genomic_DNA"/>
</dbReference>
<reference evidence="2 3" key="1">
    <citation type="submission" date="2017-07" db="EMBL/GenBank/DDBJ databases">
        <title>Complete genome sequence of Actinoalloteichus hoggarensis DSM 45943, type strain of Actinoalloteichus hoggarensis.</title>
        <authorList>
            <person name="Ruckert C."/>
            <person name="Nouioui I."/>
            <person name="Willmese J."/>
            <person name="van Wezel G."/>
            <person name="Klenk H.-P."/>
            <person name="Kalinowski J."/>
            <person name="Zotchev S.B."/>
        </authorList>
    </citation>
    <scope>NUCLEOTIDE SEQUENCE [LARGE SCALE GENOMIC DNA]</scope>
    <source>
        <strain evidence="2 3">DSM 45943</strain>
    </source>
</reference>
<proteinExistence type="predicted"/>
<dbReference type="KEGG" id="ahg:AHOG_27670"/>
<feature type="region of interest" description="Disordered" evidence="1">
    <location>
        <begin position="77"/>
        <end position="105"/>
    </location>
</feature>